<evidence type="ECO:0000256" key="3">
    <source>
        <dbReference type="ARBA" id="ARBA00022679"/>
    </source>
</evidence>
<evidence type="ECO:0000256" key="7">
    <source>
        <dbReference type="ARBA" id="ARBA00049120"/>
    </source>
</evidence>
<dbReference type="InterPro" id="IPR029063">
    <property type="entry name" value="SAM-dependent_MTases_sf"/>
</dbReference>
<keyword evidence="5" id="KW-0680">Restriction system</keyword>
<sequence>MPEELYKIHHLDARQINTLLPTPIVDVTVTSPPYFDLKDYGYDEQIGFGQTYEAYLTDLFTVFSNVYTCTKDTGTLWVIIDVFRKEGETITLPFDFANKIKEIGWKLQEIIIWGKDKTVPWAHKGQMRNSFEYILMFSKTQNYNFYLDRVRDYEALKKWWVKYPERYNPRGKTPEAIWHFDIPVQGSWGKGYIRHFCPLPEEMIAQILKLTTVEGDVVLDPFSGTGAVLSKADNMKRKFIGTELNPEYIQMFENYLEKTGIEKRNEYELGESNLLPQNEFERLILELRALKYARLFYQKLRDSKIDEISLIFVELTDQAPQKSHSLVVVRYTILFKKPDNNADVLTALEKMIKKAPLSKFGVEPQFVFINSPAEFSERLIDKNLKVYTNKVTHAFKKALNINEIGELANGEVILSEIIVDLNEKDYE</sequence>
<evidence type="ECO:0000256" key="1">
    <source>
        <dbReference type="ARBA" id="ARBA00010203"/>
    </source>
</evidence>
<dbReference type="Proteomes" id="UP000318733">
    <property type="component" value="Unassembled WGS sequence"/>
</dbReference>
<evidence type="ECO:0000256" key="4">
    <source>
        <dbReference type="ARBA" id="ARBA00022691"/>
    </source>
</evidence>
<dbReference type="RefSeq" id="WP_144247997.1">
    <property type="nucleotide sequence ID" value="NZ_VLPK01000001.1"/>
</dbReference>
<dbReference type="EC" id="2.1.1.-" evidence="8"/>
<evidence type="ECO:0000313" key="11">
    <source>
        <dbReference type="Proteomes" id="UP000318733"/>
    </source>
</evidence>
<evidence type="ECO:0000256" key="6">
    <source>
        <dbReference type="ARBA" id="ARBA00023125"/>
    </source>
</evidence>
<reference evidence="10 11" key="1">
    <citation type="submission" date="2019-07" db="EMBL/GenBank/DDBJ databases">
        <authorList>
            <person name="Huq M.A."/>
        </authorList>
    </citation>
    <scope>NUCLEOTIDE SEQUENCE [LARGE SCALE GENOMIC DNA]</scope>
    <source>
        <strain evidence="10 11">MAH-19</strain>
    </source>
</reference>
<evidence type="ECO:0000256" key="2">
    <source>
        <dbReference type="ARBA" id="ARBA00022603"/>
    </source>
</evidence>
<protein>
    <recommendedName>
        <fullName evidence="8">Methyltransferase</fullName>
        <ecNumber evidence="8">2.1.1.-</ecNumber>
    </recommendedName>
</protein>
<accession>A0A556MWY7</accession>
<dbReference type="InterPro" id="IPR001091">
    <property type="entry name" value="RM_Methyltransferase"/>
</dbReference>
<comment type="similarity">
    <text evidence="1">Belongs to the N(4)/N(6)-methyltransferase family. N(4) subfamily.</text>
</comment>
<dbReference type="Pfam" id="PF01555">
    <property type="entry name" value="N6_N4_Mtase"/>
    <property type="match status" value="1"/>
</dbReference>
<comment type="caution">
    <text evidence="10">The sequence shown here is derived from an EMBL/GenBank/DDBJ whole genome shotgun (WGS) entry which is preliminary data.</text>
</comment>
<dbReference type="PRINTS" id="PR00508">
    <property type="entry name" value="S21N4MTFRASE"/>
</dbReference>
<evidence type="ECO:0000256" key="5">
    <source>
        <dbReference type="ARBA" id="ARBA00022747"/>
    </source>
</evidence>
<keyword evidence="3 10" id="KW-0808">Transferase</keyword>
<dbReference type="GO" id="GO:0003677">
    <property type="term" value="F:DNA binding"/>
    <property type="evidence" value="ECO:0007669"/>
    <property type="project" value="UniProtKB-KW"/>
</dbReference>
<dbReference type="GO" id="GO:0009307">
    <property type="term" value="P:DNA restriction-modification system"/>
    <property type="evidence" value="ECO:0007669"/>
    <property type="project" value="UniProtKB-KW"/>
</dbReference>
<dbReference type="InterPro" id="IPR002941">
    <property type="entry name" value="DNA_methylase_N4/N6"/>
</dbReference>
<dbReference type="Gene3D" id="3.40.50.150">
    <property type="entry name" value="Vaccinia Virus protein VP39"/>
    <property type="match status" value="1"/>
</dbReference>
<gene>
    <name evidence="10" type="ORF">FO440_09730</name>
</gene>
<comment type="catalytic activity">
    <reaction evidence="7">
        <text>a 2'-deoxycytidine in DNA + S-adenosyl-L-methionine = an N(4)-methyl-2'-deoxycytidine in DNA + S-adenosyl-L-homocysteine + H(+)</text>
        <dbReference type="Rhea" id="RHEA:16857"/>
        <dbReference type="Rhea" id="RHEA-COMP:11369"/>
        <dbReference type="Rhea" id="RHEA-COMP:13674"/>
        <dbReference type="ChEBI" id="CHEBI:15378"/>
        <dbReference type="ChEBI" id="CHEBI:57856"/>
        <dbReference type="ChEBI" id="CHEBI:59789"/>
        <dbReference type="ChEBI" id="CHEBI:85452"/>
        <dbReference type="ChEBI" id="CHEBI:137933"/>
        <dbReference type="EC" id="2.1.1.113"/>
    </reaction>
</comment>
<dbReference type="InterPro" id="IPR017985">
    <property type="entry name" value="MeTrfase_CN4_CS"/>
</dbReference>
<evidence type="ECO:0000313" key="10">
    <source>
        <dbReference type="EMBL" id="TSJ44436.1"/>
    </source>
</evidence>
<dbReference type="GO" id="GO:0015667">
    <property type="term" value="F:site-specific DNA-methyltransferase (cytosine-N4-specific) activity"/>
    <property type="evidence" value="ECO:0007669"/>
    <property type="project" value="UniProtKB-EC"/>
</dbReference>
<keyword evidence="2 10" id="KW-0489">Methyltransferase</keyword>
<dbReference type="PROSITE" id="PS00093">
    <property type="entry name" value="N4_MTASE"/>
    <property type="match status" value="1"/>
</dbReference>
<organism evidence="10 11">
    <name type="scientific">Mucilaginibacter corticis</name>
    <dbReference type="NCBI Taxonomy" id="2597670"/>
    <lineage>
        <taxon>Bacteria</taxon>
        <taxon>Pseudomonadati</taxon>
        <taxon>Bacteroidota</taxon>
        <taxon>Sphingobacteriia</taxon>
        <taxon>Sphingobacteriales</taxon>
        <taxon>Sphingobacteriaceae</taxon>
        <taxon>Mucilaginibacter</taxon>
    </lineage>
</organism>
<dbReference type="OrthoDB" id="9800801at2"/>
<keyword evidence="11" id="KW-1185">Reference proteome</keyword>
<evidence type="ECO:0000259" key="9">
    <source>
        <dbReference type="Pfam" id="PF01555"/>
    </source>
</evidence>
<keyword evidence="4" id="KW-0949">S-adenosyl-L-methionine</keyword>
<evidence type="ECO:0000256" key="8">
    <source>
        <dbReference type="RuleBase" id="RU362026"/>
    </source>
</evidence>
<proteinExistence type="inferred from homology"/>
<name>A0A556MWY7_9SPHI</name>
<dbReference type="SUPFAM" id="SSF53335">
    <property type="entry name" value="S-adenosyl-L-methionine-dependent methyltransferases"/>
    <property type="match status" value="1"/>
</dbReference>
<feature type="domain" description="DNA methylase N-4/N-6" evidence="9">
    <location>
        <begin position="25"/>
        <end position="253"/>
    </location>
</feature>
<dbReference type="AlphaFoldDB" id="A0A556MWY7"/>
<dbReference type="GO" id="GO:0008170">
    <property type="term" value="F:N-methyltransferase activity"/>
    <property type="evidence" value="ECO:0007669"/>
    <property type="project" value="InterPro"/>
</dbReference>
<keyword evidence="6" id="KW-0238">DNA-binding</keyword>
<dbReference type="GO" id="GO:0032259">
    <property type="term" value="P:methylation"/>
    <property type="evidence" value="ECO:0007669"/>
    <property type="project" value="UniProtKB-KW"/>
</dbReference>
<dbReference type="EMBL" id="VLPK01000001">
    <property type="protein sequence ID" value="TSJ44436.1"/>
    <property type="molecule type" value="Genomic_DNA"/>
</dbReference>